<dbReference type="InterPro" id="IPR036443">
    <property type="entry name" value="Znf_RanBP2_sf"/>
</dbReference>
<dbReference type="GO" id="GO:0006508">
    <property type="term" value="P:proteolysis"/>
    <property type="evidence" value="ECO:0007669"/>
    <property type="project" value="UniProtKB-KW"/>
</dbReference>
<evidence type="ECO:0000256" key="11">
    <source>
        <dbReference type="SAM" id="MobiDB-lite"/>
    </source>
</evidence>
<proteinExistence type="inferred from homology"/>
<dbReference type="InterPro" id="IPR000169">
    <property type="entry name" value="Pept_cys_AS"/>
</dbReference>
<feature type="compositionally biased region" description="Low complexity" evidence="11">
    <location>
        <begin position="54"/>
        <end position="101"/>
    </location>
</feature>
<dbReference type="PROSITE" id="PS50203">
    <property type="entry name" value="CALPAIN_CAT"/>
    <property type="match status" value="1"/>
</dbReference>
<keyword evidence="7" id="KW-0378">Hydrolase</keyword>
<dbReference type="PANTHER" id="PTHR10183:SF382">
    <property type="entry name" value="CALPAIN-15"/>
    <property type="match status" value="1"/>
</dbReference>
<feature type="compositionally biased region" description="Low complexity" evidence="11">
    <location>
        <begin position="132"/>
        <end position="159"/>
    </location>
</feature>
<evidence type="ECO:0000256" key="5">
    <source>
        <dbReference type="ARBA" id="ARBA00022737"/>
    </source>
</evidence>
<reference evidence="12" key="1">
    <citation type="submission" date="2020-11" db="EMBL/GenBank/DDBJ databases">
        <authorList>
            <person name="Tran Van P."/>
        </authorList>
    </citation>
    <scope>NUCLEOTIDE SEQUENCE</scope>
</reference>
<evidence type="ECO:0000256" key="10">
    <source>
        <dbReference type="PIRSR" id="PIRSR622684-1"/>
    </source>
</evidence>
<dbReference type="Pfam" id="PF00648">
    <property type="entry name" value="Peptidase_C2"/>
    <property type="match status" value="1"/>
</dbReference>
<dbReference type="Gene3D" id="2.30.30.380">
    <property type="entry name" value="Zn-finger domain of Sec23/24"/>
    <property type="match status" value="1"/>
</dbReference>
<dbReference type="SMART" id="SM00547">
    <property type="entry name" value="ZnF_RBZ"/>
    <property type="match status" value="4"/>
</dbReference>
<dbReference type="OrthoDB" id="424753at2759"/>
<organism evidence="12">
    <name type="scientific">Cyprideis torosa</name>
    <dbReference type="NCBI Taxonomy" id="163714"/>
    <lineage>
        <taxon>Eukaryota</taxon>
        <taxon>Metazoa</taxon>
        <taxon>Ecdysozoa</taxon>
        <taxon>Arthropoda</taxon>
        <taxon>Crustacea</taxon>
        <taxon>Oligostraca</taxon>
        <taxon>Ostracoda</taxon>
        <taxon>Podocopa</taxon>
        <taxon>Podocopida</taxon>
        <taxon>Cytherocopina</taxon>
        <taxon>Cytheroidea</taxon>
        <taxon>Cytherideidae</taxon>
        <taxon>Cyprideis</taxon>
    </lineage>
</organism>
<comment type="similarity">
    <text evidence="1">Belongs to the peptidase C2 family.</text>
</comment>
<sequence>MSLDPSDVGRVKPEDVVKSEDREERLRRSPRRKRHLLSENWRAKGGRKGRRGQKALNRSRSTNDLRSSSSQRGRNRNLLNSHKLSRSSASIGSSSADSGIGAEEKNDKGSTTPSRRKRLILPGLITTPTGDSCSRNMSSSSQKSPNPSVSSNSSASVSPRNKGSSVTTLPPVSTRTKLEGGGDGNRRCVWVCSACTLENDAGFRACRLCGTKHKKEASPPSNRVRSAVISGDGGEDGINISASLAKFVAERRRSLEIDPSAVPQVKNVSMKWECVRCTFINVSSSSASVKSCEMCGGTDLRVLIKRGSSNNQSDASTWKCQKCGVNNSEVLRKCRVCRGSERAKEAPPPLPEKKTATAGEGVLAPNRLLRRRISIRPPTAAADGFWDCPTCTFRNQVASMVCEVCSSSPGSRAAAKAGLPQPKRRPASVRETSANVEELRLTDEASAREQWRYIAKFCRENRLPFVDPSFPPAPKSLFYDPKLAAAIQDGGNPGSRSGRVAQWLRPSEIRTDDPQGIRWAVYRTPLPSDISQGVLGNCWLLSALAVVAERPDLVEKIMITRDLCAEGVYQVRICKDGNWISVLVDDLLPCDSRGYLVYSQAKRKQLWVPLIEKAAAKAHGCYEALVSGRAVEGLATLTGAPCEALPLQASSLPSSYSTTSDGTVTPDEDRALDASGKPDADLIWAQLVSSREAGYLMGASCGGGNMKVDEKEYHDVGLSPRHAYSVLDVHRLPDGTRLVRLRNPWGHFSWRGAWSDDDSQRWTPKLREKLQAHGAGEGVFWIPFEDLLKYFDCVDICKVRSGWSEVRLNGTFPPLAPSEFITFYVVTVLEASEIDLTLFQEGQRSSVRSSRSQLDLCLILFRWNGKTLGSLAGHSRRQIRGCVGASAFLEPGTYLVTPLAFNHWGTGMKDPSGYPNYVLAAHSSRPLLVEQIQARRFDCADVIIALTVARGQRHEGREGMTAYYLTKGWAGLVVVIENRFPTRYVQVTCDCRESFNVVSTRGELRTVDSIPPLHRQVIIVLTQLEGTGGFSIAHRLSHRLSVVHDLDSWGPPGATHCPPILRETEGLHTPRPL</sequence>
<evidence type="ECO:0000256" key="1">
    <source>
        <dbReference type="ARBA" id="ARBA00007623"/>
    </source>
</evidence>
<evidence type="ECO:0000256" key="7">
    <source>
        <dbReference type="ARBA" id="ARBA00022801"/>
    </source>
</evidence>
<keyword evidence="3" id="KW-0645">Protease</keyword>
<evidence type="ECO:0000256" key="2">
    <source>
        <dbReference type="ARBA" id="ARBA00022553"/>
    </source>
</evidence>
<gene>
    <name evidence="12" type="ORF">CTOB1V02_LOCUS968</name>
</gene>
<dbReference type="InterPro" id="IPR001300">
    <property type="entry name" value="Peptidase_C2_calpain_cat"/>
</dbReference>
<keyword evidence="4" id="KW-0479">Metal-binding</keyword>
<name>A0A7R8W3C8_9CRUS</name>
<feature type="active site" evidence="10">
    <location>
        <position position="722"/>
    </location>
</feature>
<feature type="compositionally biased region" description="Basic and acidic residues" evidence="11">
    <location>
        <begin position="7"/>
        <end position="27"/>
    </location>
</feature>
<dbReference type="AlphaFoldDB" id="A0A7R8W3C8"/>
<evidence type="ECO:0000313" key="12">
    <source>
        <dbReference type="EMBL" id="CAD7222973.1"/>
    </source>
</evidence>
<feature type="compositionally biased region" description="Basic residues" evidence="11">
    <location>
        <begin position="44"/>
        <end position="53"/>
    </location>
</feature>
<evidence type="ECO:0000256" key="4">
    <source>
        <dbReference type="ARBA" id="ARBA00022723"/>
    </source>
</evidence>
<dbReference type="Gene3D" id="3.90.70.10">
    <property type="entry name" value="Cysteine proteinases"/>
    <property type="match status" value="1"/>
</dbReference>
<keyword evidence="2" id="KW-0597">Phosphoprotein</keyword>
<keyword evidence="8" id="KW-0788">Thiol protease</keyword>
<dbReference type="GO" id="GO:0005737">
    <property type="term" value="C:cytoplasm"/>
    <property type="evidence" value="ECO:0007669"/>
    <property type="project" value="TreeGrafter"/>
</dbReference>
<evidence type="ECO:0000256" key="8">
    <source>
        <dbReference type="ARBA" id="ARBA00022807"/>
    </source>
</evidence>
<dbReference type="SUPFAM" id="SSF90209">
    <property type="entry name" value="Ran binding protein zinc finger-like"/>
    <property type="match status" value="1"/>
</dbReference>
<keyword evidence="5" id="KW-0677">Repeat</keyword>
<dbReference type="FunFam" id="3.90.70.10:FF:000010">
    <property type="entry name" value="Calpain 15"/>
    <property type="match status" value="1"/>
</dbReference>
<dbReference type="SMART" id="SM00230">
    <property type="entry name" value="CysPc"/>
    <property type="match status" value="1"/>
</dbReference>
<dbReference type="EMBL" id="OB660130">
    <property type="protein sequence ID" value="CAD7222973.1"/>
    <property type="molecule type" value="Genomic_DNA"/>
</dbReference>
<dbReference type="SUPFAM" id="SSF54001">
    <property type="entry name" value="Cysteine proteinases"/>
    <property type="match status" value="1"/>
</dbReference>
<dbReference type="GO" id="GO:0008270">
    <property type="term" value="F:zinc ion binding"/>
    <property type="evidence" value="ECO:0007669"/>
    <property type="project" value="UniProtKB-KW"/>
</dbReference>
<dbReference type="Pfam" id="PF00641">
    <property type="entry name" value="Zn_ribbon_RanBP"/>
    <property type="match status" value="1"/>
</dbReference>
<dbReference type="InterPro" id="IPR001876">
    <property type="entry name" value="Znf_RanBP2"/>
</dbReference>
<dbReference type="PANTHER" id="PTHR10183">
    <property type="entry name" value="CALPAIN"/>
    <property type="match status" value="1"/>
</dbReference>
<feature type="active site" evidence="10">
    <location>
        <position position="538"/>
    </location>
</feature>
<dbReference type="PRINTS" id="PR00704">
    <property type="entry name" value="CALPAIN"/>
</dbReference>
<evidence type="ECO:0000256" key="9">
    <source>
        <dbReference type="ARBA" id="ARBA00022833"/>
    </source>
</evidence>
<evidence type="ECO:0000256" key="6">
    <source>
        <dbReference type="ARBA" id="ARBA00022771"/>
    </source>
</evidence>
<feature type="compositionally biased region" description="Polar residues" evidence="11">
    <location>
        <begin position="161"/>
        <end position="175"/>
    </location>
</feature>
<accession>A0A7R8W3C8</accession>
<dbReference type="PROSITE" id="PS50199">
    <property type="entry name" value="ZF_RANBP2_2"/>
    <property type="match status" value="2"/>
</dbReference>
<dbReference type="InterPro" id="IPR038765">
    <property type="entry name" value="Papain-like_cys_pep_sf"/>
</dbReference>
<dbReference type="PROSITE" id="PS01358">
    <property type="entry name" value="ZF_RANBP2_1"/>
    <property type="match status" value="3"/>
</dbReference>
<dbReference type="PROSITE" id="PS00139">
    <property type="entry name" value="THIOL_PROTEASE_CYS"/>
    <property type="match status" value="1"/>
</dbReference>
<evidence type="ECO:0000256" key="3">
    <source>
        <dbReference type="ARBA" id="ARBA00022670"/>
    </source>
</evidence>
<protein>
    <submittedName>
        <fullName evidence="12">Uncharacterized protein</fullName>
    </submittedName>
</protein>
<dbReference type="InterPro" id="IPR022684">
    <property type="entry name" value="Calpain_cysteine_protease"/>
</dbReference>
<keyword evidence="6" id="KW-0863">Zinc-finger</keyword>
<feature type="active site" evidence="10">
    <location>
        <position position="743"/>
    </location>
</feature>
<keyword evidence="9" id="KW-0862">Zinc</keyword>
<dbReference type="GO" id="GO:0004198">
    <property type="term" value="F:calcium-dependent cysteine-type endopeptidase activity"/>
    <property type="evidence" value="ECO:0007669"/>
    <property type="project" value="InterPro"/>
</dbReference>
<feature type="region of interest" description="Disordered" evidence="11">
    <location>
        <begin position="1"/>
        <end position="181"/>
    </location>
</feature>
<dbReference type="CDD" id="cd00044">
    <property type="entry name" value="CysPc"/>
    <property type="match status" value="1"/>
</dbReference>